<evidence type="ECO:0000313" key="8">
    <source>
        <dbReference type="Proteomes" id="UP001162834"/>
    </source>
</evidence>
<dbReference type="SMART" id="SM00922">
    <property type="entry name" value="MR_MLE"/>
    <property type="match status" value="1"/>
</dbReference>
<dbReference type="GO" id="GO:0009063">
    <property type="term" value="P:amino acid catabolic process"/>
    <property type="evidence" value="ECO:0007669"/>
    <property type="project" value="InterPro"/>
</dbReference>
<keyword evidence="4" id="KW-0460">Magnesium</keyword>
<organism evidence="7 8">
    <name type="scientific">Capillimicrobium parvum</name>
    <dbReference type="NCBI Taxonomy" id="2884022"/>
    <lineage>
        <taxon>Bacteria</taxon>
        <taxon>Bacillati</taxon>
        <taxon>Actinomycetota</taxon>
        <taxon>Thermoleophilia</taxon>
        <taxon>Solirubrobacterales</taxon>
        <taxon>Capillimicrobiaceae</taxon>
        <taxon>Capillimicrobium</taxon>
    </lineage>
</organism>
<keyword evidence="5 7" id="KW-0413">Isomerase</keyword>
<dbReference type="Pfam" id="PF02746">
    <property type="entry name" value="MR_MLE_N"/>
    <property type="match status" value="1"/>
</dbReference>
<dbReference type="InterPro" id="IPR013341">
    <property type="entry name" value="Mandelate_racemase_N_dom"/>
</dbReference>
<comment type="similarity">
    <text evidence="2">Belongs to the mandelate racemase/muconate lactonizing enzyme family.</text>
</comment>
<dbReference type="Gene3D" id="3.20.20.120">
    <property type="entry name" value="Enolase-like C-terminal domain"/>
    <property type="match status" value="1"/>
</dbReference>
<keyword evidence="8" id="KW-1185">Reference proteome</keyword>
<evidence type="ECO:0000313" key="7">
    <source>
        <dbReference type="EMBL" id="UGS33808.1"/>
    </source>
</evidence>
<dbReference type="PANTHER" id="PTHR48073">
    <property type="entry name" value="O-SUCCINYLBENZOATE SYNTHASE-RELATED"/>
    <property type="match status" value="1"/>
</dbReference>
<dbReference type="GO" id="GO:0006518">
    <property type="term" value="P:peptide metabolic process"/>
    <property type="evidence" value="ECO:0007669"/>
    <property type="project" value="UniProtKB-ARBA"/>
</dbReference>
<keyword evidence="3" id="KW-0479">Metal-binding</keyword>
<dbReference type="InterPro" id="IPR013342">
    <property type="entry name" value="Mandelate_racemase_C"/>
</dbReference>
<feature type="domain" description="Mandelate racemase/muconate lactonizing enzyme C-terminal" evidence="6">
    <location>
        <begin position="177"/>
        <end position="273"/>
    </location>
</feature>
<dbReference type="InterPro" id="IPR029017">
    <property type="entry name" value="Enolase-like_N"/>
</dbReference>
<dbReference type="SUPFAM" id="SSF54826">
    <property type="entry name" value="Enolase N-terminal domain-like"/>
    <property type="match status" value="1"/>
</dbReference>
<evidence type="ECO:0000256" key="3">
    <source>
        <dbReference type="ARBA" id="ARBA00022723"/>
    </source>
</evidence>
<dbReference type="Proteomes" id="UP001162834">
    <property type="component" value="Chromosome"/>
</dbReference>
<dbReference type="PANTHER" id="PTHR48073:SF2">
    <property type="entry name" value="O-SUCCINYLBENZOATE SYNTHASE"/>
    <property type="match status" value="1"/>
</dbReference>
<evidence type="ECO:0000256" key="1">
    <source>
        <dbReference type="ARBA" id="ARBA00001946"/>
    </source>
</evidence>
<dbReference type="Pfam" id="PF13378">
    <property type="entry name" value="MR_MLE_C"/>
    <property type="match status" value="1"/>
</dbReference>
<dbReference type="SFLD" id="SFLDS00001">
    <property type="entry name" value="Enolase"/>
    <property type="match status" value="1"/>
</dbReference>
<accession>A0A9E7BYV6</accession>
<dbReference type="InterPro" id="IPR036849">
    <property type="entry name" value="Enolase-like_C_sf"/>
</dbReference>
<dbReference type="PROSITE" id="PS00909">
    <property type="entry name" value="MR_MLE_2"/>
    <property type="match status" value="1"/>
</dbReference>
<dbReference type="Gene3D" id="3.30.390.10">
    <property type="entry name" value="Enolase-like, N-terminal domain"/>
    <property type="match status" value="1"/>
</dbReference>
<dbReference type="GO" id="GO:0016854">
    <property type="term" value="F:racemase and epimerase activity"/>
    <property type="evidence" value="ECO:0007669"/>
    <property type="project" value="UniProtKB-ARBA"/>
</dbReference>
<dbReference type="EMBL" id="CP087164">
    <property type="protein sequence ID" value="UGS33808.1"/>
    <property type="molecule type" value="Genomic_DNA"/>
</dbReference>
<dbReference type="EC" id="5.1.1.-" evidence="7"/>
<dbReference type="AlphaFoldDB" id="A0A9E7BYV6"/>
<comment type="cofactor">
    <cofactor evidence="1">
        <name>Mg(2+)</name>
        <dbReference type="ChEBI" id="CHEBI:18420"/>
    </cofactor>
</comment>
<evidence type="ECO:0000259" key="6">
    <source>
        <dbReference type="SMART" id="SM00922"/>
    </source>
</evidence>
<name>A0A9E7BYV6_9ACTN</name>
<reference evidence="7" key="1">
    <citation type="journal article" date="2022" name="Int. J. Syst. Evol. Microbiol.">
        <title>Pseudomonas aegrilactucae sp. nov. and Pseudomonas morbosilactucae sp. nov., pathogens causing bacterial rot of lettuce in Japan.</title>
        <authorList>
            <person name="Sawada H."/>
            <person name="Fujikawa T."/>
            <person name="Satou M."/>
        </authorList>
    </citation>
    <scope>NUCLEOTIDE SEQUENCE</scope>
    <source>
        <strain evidence="7">0166_1</strain>
    </source>
</reference>
<sequence length="402" mass="42255">MQVLVLLGVFVRHNVRHVSLTEPAVTAGLDLAGAMGAVRITAVEAIPFAVPYRRPARFASGQVDTADNVLVRVHTDAGVVGSAEAQPRPYTYGETQASIVSLVRDVLAPRVVGLDPLAVEQIHARCATIAGNQVARASIDLAAWDAVGRLLGVSCSRLLGGFAPDVPAAHMLSFDEPAAMAEEALAVHAELGVTTFKVKVGREPDVDVAAVRAVREALPAAALYVDANRGWSLPDAQRAGDALVELGVSAIEEPIAVEDHAGRRRLTERWSVPLVGDESAISLDHVERAIDGGEVRAISLKTARTGFTESRRILGLCLGRGVPIHVGSQYEGRLGALASVAFAAAHAETAVRPAEVTNFLDLSGDLLAGLPVVRDGRVAVPAGPGLGADVDEDALHRYREDR</sequence>
<evidence type="ECO:0000256" key="2">
    <source>
        <dbReference type="ARBA" id="ARBA00008031"/>
    </source>
</evidence>
<dbReference type="GO" id="GO:0000287">
    <property type="term" value="F:magnesium ion binding"/>
    <property type="evidence" value="ECO:0007669"/>
    <property type="project" value="UniProtKB-ARBA"/>
</dbReference>
<gene>
    <name evidence="7" type="ORF">DSM104329_00173</name>
</gene>
<evidence type="ECO:0000256" key="4">
    <source>
        <dbReference type="ARBA" id="ARBA00022842"/>
    </source>
</evidence>
<dbReference type="SFLD" id="SFLDG00180">
    <property type="entry name" value="muconate_cycloisomerase"/>
    <property type="match status" value="1"/>
</dbReference>
<dbReference type="SUPFAM" id="SSF51604">
    <property type="entry name" value="Enolase C-terminal domain-like"/>
    <property type="match status" value="1"/>
</dbReference>
<protein>
    <submittedName>
        <fullName evidence="7">N-succinyl-L-Arg/Lys racemase</fullName>
        <ecNumber evidence="7">5.1.1.-</ecNumber>
    </submittedName>
</protein>
<dbReference type="KEGG" id="sbae:DSM104329_00173"/>
<dbReference type="FunFam" id="3.30.390.10:FF:000009">
    <property type="entry name" value="Hydrophobic dipeptide epimerase"/>
    <property type="match status" value="1"/>
</dbReference>
<dbReference type="InterPro" id="IPR018110">
    <property type="entry name" value="Mandel_Rmase/mucon_lact_enz_CS"/>
</dbReference>
<proteinExistence type="inferred from homology"/>
<dbReference type="InterPro" id="IPR029065">
    <property type="entry name" value="Enolase_C-like"/>
</dbReference>
<evidence type="ECO:0000256" key="5">
    <source>
        <dbReference type="ARBA" id="ARBA00023235"/>
    </source>
</evidence>